<feature type="region of interest" description="Disordered" evidence="1">
    <location>
        <begin position="30"/>
        <end position="140"/>
    </location>
</feature>
<proteinExistence type="predicted"/>
<accession>A0A150WPV1</accession>
<dbReference type="OrthoDB" id="9342496at2"/>
<evidence type="ECO:0000313" key="3">
    <source>
        <dbReference type="EMBL" id="KYG66512.1"/>
    </source>
</evidence>
<feature type="compositionally biased region" description="Low complexity" evidence="1">
    <location>
        <begin position="101"/>
        <end position="114"/>
    </location>
</feature>
<gene>
    <name evidence="3" type="ORF">AZI86_05555</name>
</gene>
<feature type="compositionally biased region" description="Low complexity" evidence="1">
    <location>
        <begin position="127"/>
        <end position="140"/>
    </location>
</feature>
<keyword evidence="4" id="KW-1185">Reference proteome</keyword>
<evidence type="ECO:0000256" key="1">
    <source>
        <dbReference type="SAM" id="MobiDB-lite"/>
    </source>
</evidence>
<dbReference type="PROSITE" id="PS51257">
    <property type="entry name" value="PROKAR_LIPOPROTEIN"/>
    <property type="match status" value="1"/>
</dbReference>
<dbReference type="RefSeq" id="WP_061834076.1">
    <property type="nucleotide sequence ID" value="NZ_LUKE01000001.1"/>
</dbReference>
<dbReference type="Proteomes" id="UP000075320">
    <property type="component" value="Unassembled WGS sequence"/>
</dbReference>
<name>A0A150WPV1_BDEBC</name>
<keyword evidence="2" id="KW-0732">Signal</keyword>
<feature type="chain" id="PRO_5007573428" description="Lipoprotein" evidence="2">
    <location>
        <begin position="24"/>
        <end position="468"/>
    </location>
</feature>
<feature type="signal peptide" evidence="2">
    <location>
        <begin position="1"/>
        <end position="23"/>
    </location>
</feature>
<evidence type="ECO:0008006" key="5">
    <source>
        <dbReference type="Google" id="ProtNLM"/>
    </source>
</evidence>
<comment type="caution">
    <text evidence="3">The sequence shown here is derived from an EMBL/GenBank/DDBJ whole genome shotgun (WGS) entry which is preliminary data.</text>
</comment>
<evidence type="ECO:0000313" key="4">
    <source>
        <dbReference type="Proteomes" id="UP000075320"/>
    </source>
</evidence>
<protein>
    <recommendedName>
        <fullName evidence="5">Lipoprotein</fullName>
    </recommendedName>
</protein>
<reference evidence="3 4" key="1">
    <citation type="submission" date="2016-03" db="EMBL/GenBank/DDBJ databases">
        <authorList>
            <person name="Ploux O."/>
        </authorList>
    </citation>
    <scope>NUCLEOTIDE SEQUENCE [LARGE SCALE GENOMIC DNA]</scope>
    <source>
        <strain evidence="3 4">R0</strain>
    </source>
</reference>
<feature type="compositionally biased region" description="Acidic residues" evidence="1">
    <location>
        <begin position="82"/>
        <end position="92"/>
    </location>
</feature>
<dbReference type="AlphaFoldDB" id="A0A150WPV1"/>
<dbReference type="EMBL" id="LUKE01000001">
    <property type="protein sequence ID" value="KYG66512.1"/>
    <property type="molecule type" value="Genomic_DNA"/>
</dbReference>
<organism evidence="3 4">
    <name type="scientific">Bdellovibrio bacteriovorus</name>
    <dbReference type="NCBI Taxonomy" id="959"/>
    <lineage>
        <taxon>Bacteria</taxon>
        <taxon>Pseudomonadati</taxon>
        <taxon>Bdellovibrionota</taxon>
        <taxon>Bdellovibrionia</taxon>
        <taxon>Bdellovibrionales</taxon>
        <taxon>Pseudobdellovibrionaceae</taxon>
        <taxon>Bdellovibrio</taxon>
    </lineage>
</organism>
<evidence type="ECO:0000256" key="2">
    <source>
        <dbReference type="SAM" id="SignalP"/>
    </source>
</evidence>
<sequence length="468" mass="50660">MLPMLKKHTVITAALLATLSISACGKKKDVIAAPPQDTQTQTGDKPAPKVPNSDQGDTNGKMGGGLPDPNGGADTDYKPGDDNEVGEEEGDQYEPTPLPDNSNSGSNKGSGHSSRPSTRPNLPPPVVETEPVPTTPQEVPRDYVVNDANNVENDNYGKRYTGGVAADGLLYTSSSTDELLNFLRARNSRVGERYRRLNIEAAASVTFAKMSVDSLSGDGIVTLKVKEYGKDVVYNLAGSSASGPANPLRLVRAGNGEKTTGSRLMEGTWKCVDFDGGCENVFVRAKIGGGDDSAIINVVFRNSKMDLWFSLPGESSGNPEYLRLYELAINTIKRNINSANRLRYATMNSWEVVNGRSGVTLSMKAYNNELLAFAGPLLAPEAGTGVNIVLSRLAQDKEDSLDLIDTNSTSLRYQNFIADARLVANNGLGQVRVKFKMRKRADFTQDQFAITFMRRIKPLVELNDENLK</sequence>